<evidence type="ECO:0000313" key="2">
    <source>
        <dbReference type="EMBL" id="KAK1131203.1"/>
    </source>
</evidence>
<protein>
    <submittedName>
        <fullName evidence="2">Uncharacterized protein</fullName>
    </submittedName>
</protein>
<keyword evidence="3" id="KW-1185">Reference proteome</keyword>
<dbReference type="Proteomes" id="UP001177670">
    <property type="component" value="Unassembled WGS sequence"/>
</dbReference>
<feature type="compositionally biased region" description="Polar residues" evidence="1">
    <location>
        <begin position="150"/>
        <end position="164"/>
    </location>
</feature>
<comment type="caution">
    <text evidence="2">The sequence shown here is derived from an EMBL/GenBank/DDBJ whole genome shotgun (WGS) entry which is preliminary data.</text>
</comment>
<dbReference type="EMBL" id="JAHYIQ010000006">
    <property type="protein sequence ID" value="KAK1131203.1"/>
    <property type="molecule type" value="Genomic_DNA"/>
</dbReference>
<gene>
    <name evidence="2" type="ORF">K0M31_017491</name>
</gene>
<accession>A0AA40KSH5</accession>
<name>A0AA40KSH5_9HYME</name>
<dbReference type="AlphaFoldDB" id="A0AA40KSH5"/>
<organism evidence="2 3">
    <name type="scientific">Melipona bicolor</name>
    <dbReference type="NCBI Taxonomy" id="60889"/>
    <lineage>
        <taxon>Eukaryota</taxon>
        <taxon>Metazoa</taxon>
        <taxon>Ecdysozoa</taxon>
        <taxon>Arthropoda</taxon>
        <taxon>Hexapoda</taxon>
        <taxon>Insecta</taxon>
        <taxon>Pterygota</taxon>
        <taxon>Neoptera</taxon>
        <taxon>Endopterygota</taxon>
        <taxon>Hymenoptera</taxon>
        <taxon>Apocrita</taxon>
        <taxon>Aculeata</taxon>
        <taxon>Apoidea</taxon>
        <taxon>Anthophila</taxon>
        <taxon>Apidae</taxon>
        <taxon>Melipona</taxon>
    </lineage>
</organism>
<feature type="compositionally biased region" description="Polar residues" evidence="1">
    <location>
        <begin position="178"/>
        <end position="188"/>
    </location>
</feature>
<feature type="compositionally biased region" description="Basic and acidic residues" evidence="1">
    <location>
        <begin position="1"/>
        <end position="12"/>
    </location>
</feature>
<proteinExistence type="predicted"/>
<sequence length="218" mass="24897">MTMIADAERSGRANDPNSQTQAALENKHNMEQREQYYATVRKPGQQSPCREVSALERIPEYSEDIYPYATFNLPEQENLSANPMRQAFYYERSETMLQGNQRLMSKLVPKNVGNSYTLQCDMEQYTKVRGRARRKSKSFKSESEEYDTLGSDSDTEVGTSSRTESSNHLDDSGPASIMTRSPGPNSIGQREQRLALVPRPVHHSKLVFDFLCRCRQQP</sequence>
<feature type="region of interest" description="Disordered" evidence="1">
    <location>
        <begin position="1"/>
        <end position="26"/>
    </location>
</feature>
<feature type="region of interest" description="Disordered" evidence="1">
    <location>
        <begin position="129"/>
        <end position="188"/>
    </location>
</feature>
<evidence type="ECO:0000256" key="1">
    <source>
        <dbReference type="SAM" id="MobiDB-lite"/>
    </source>
</evidence>
<feature type="compositionally biased region" description="Basic residues" evidence="1">
    <location>
        <begin position="129"/>
        <end position="138"/>
    </location>
</feature>
<evidence type="ECO:0000313" key="3">
    <source>
        <dbReference type="Proteomes" id="UP001177670"/>
    </source>
</evidence>
<reference evidence="2" key="1">
    <citation type="submission" date="2021-10" db="EMBL/GenBank/DDBJ databases">
        <title>Melipona bicolor Genome sequencing and assembly.</title>
        <authorList>
            <person name="Araujo N.S."/>
            <person name="Arias M.C."/>
        </authorList>
    </citation>
    <scope>NUCLEOTIDE SEQUENCE</scope>
    <source>
        <strain evidence="2">USP_2M_L1-L4_2017</strain>
        <tissue evidence="2">Whole body</tissue>
    </source>
</reference>